<dbReference type="Pfam" id="PF03959">
    <property type="entry name" value="FSH1"/>
    <property type="match status" value="1"/>
</dbReference>
<organism evidence="3 4">
    <name type="scientific">Cephalotrichum gorgonifer</name>
    <dbReference type="NCBI Taxonomy" id="2041049"/>
    <lineage>
        <taxon>Eukaryota</taxon>
        <taxon>Fungi</taxon>
        <taxon>Dikarya</taxon>
        <taxon>Ascomycota</taxon>
        <taxon>Pezizomycotina</taxon>
        <taxon>Sordariomycetes</taxon>
        <taxon>Hypocreomycetidae</taxon>
        <taxon>Microascales</taxon>
        <taxon>Microascaceae</taxon>
        <taxon>Cephalotrichum</taxon>
    </lineage>
</organism>
<feature type="domain" description="Serine hydrolase" evidence="2">
    <location>
        <begin position="2"/>
        <end position="210"/>
    </location>
</feature>
<dbReference type="Gene3D" id="3.40.50.1820">
    <property type="entry name" value="alpha/beta hydrolase"/>
    <property type="match status" value="1"/>
</dbReference>
<evidence type="ECO:0000256" key="1">
    <source>
        <dbReference type="ARBA" id="ARBA00022801"/>
    </source>
</evidence>
<proteinExistence type="predicted"/>
<dbReference type="GO" id="GO:0016787">
    <property type="term" value="F:hydrolase activity"/>
    <property type="evidence" value="ECO:0007669"/>
    <property type="project" value="UniProtKB-KW"/>
</dbReference>
<dbReference type="SUPFAM" id="SSF53474">
    <property type="entry name" value="alpha/beta-Hydrolases"/>
    <property type="match status" value="1"/>
</dbReference>
<dbReference type="PANTHER" id="PTHR48070:SF4">
    <property type="entry name" value="ESTERASE ALNB"/>
    <property type="match status" value="1"/>
</dbReference>
<reference evidence="3" key="1">
    <citation type="submission" date="2018-03" db="EMBL/GenBank/DDBJ databases">
        <authorList>
            <person name="Guldener U."/>
        </authorList>
    </citation>
    <scope>NUCLEOTIDE SEQUENCE</scope>
</reference>
<dbReference type="PANTHER" id="PTHR48070">
    <property type="entry name" value="ESTERASE OVCA2"/>
    <property type="match status" value="1"/>
</dbReference>
<evidence type="ECO:0000313" key="3">
    <source>
        <dbReference type="EMBL" id="SPN99926.1"/>
    </source>
</evidence>
<dbReference type="InterPro" id="IPR005645">
    <property type="entry name" value="FSH-like_dom"/>
</dbReference>
<evidence type="ECO:0000313" key="4">
    <source>
        <dbReference type="Proteomes" id="UP001187682"/>
    </source>
</evidence>
<dbReference type="InterPro" id="IPR050593">
    <property type="entry name" value="LovG"/>
</dbReference>
<protein>
    <submittedName>
        <fullName evidence="3">Related to DUF341 family oxidoreductase</fullName>
    </submittedName>
</protein>
<name>A0AAE8MTS8_9PEZI</name>
<dbReference type="GO" id="GO:0005737">
    <property type="term" value="C:cytoplasm"/>
    <property type="evidence" value="ECO:0007669"/>
    <property type="project" value="TreeGrafter"/>
</dbReference>
<dbReference type="EMBL" id="ONZQ02000003">
    <property type="protein sequence ID" value="SPN99926.1"/>
    <property type="molecule type" value="Genomic_DNA"/>
</dbReference>
<dbReference type="Proteomes" id="UP001187682">
    <property type="component" value="Unassembled WGS sequence"/>
</dbReference>
<dbReference type="InterPro" id="IPR029058">
    <property type="entry name" value="AB_hydrolase_fold"/>
</dbReference>
<dbReference type="GO" id="GO:0005634">
    <property type="term" value="C:nucleus"/>
    <property type="evidence" value="ECO:0007669"/>
    <property type="project" value="TreeGrafter"/>
</dbReference>
<gene>
    <name evidence="3" type="ORF">DNG_02778</name>
</gene>
<keyword evidence="4" id="KW-1185">Reference proteome</keyword>
<dbReference type="AlphaFoldDB" id="A0AAE8MTS8"/>
<comment type="caution">
    <text evidence="3">The sequence shown here is derived from an EMBL/GenBank/DDBJ whole genome shotgun (WGS) entry which is preliminary data.</text>
</comment>
<accession>A0AAE8MTS8</accession>
<evidence type="ECO:0000259" key="2">
    <source>
        <dbReference type="Pfam" id="PF03959"/>
    </source>
</evidence>
<keyword evidence="1" id="KW-0378">Hydrolase</keyword>
<dbReference type="GO" id="GO:0019748">
    <property type="term" value="P:secondary metabolic process"/>
    <property type="evidence" value="ECO:0007669"/>
    <property type="project" value="TreeGrafter"/>
</dbReference>
<sequence length="227" mass="24623">MTKIKLLCLHGAGCNGNILRNQLAPLARAFGGGGGVDFHCVSAPNEVDEAPGVAAYYSGPYLSWLEFPKTDTDQAIPTANLDAAMEYIDEIVEEDGPFNGILGFSQGATMAFCYLHHRLRMRPFDPPFIPFACAIFISASGTAKDQSTLVEYIGSTGRNITIPTLHVYGKQDVDSEAAMTMYEHCKAGDSEFVLHPHGHAIPTDAESVQRIVQAIKAVERKSATRIF</sequence>